<dbReference type="EMBL" id="CP035491">
    <property type="protein sequence ID" value="QAY72882.1"/>
    <property type="molecule type" value="Genomic_DNA"/>
</dbReference>
<dbReference type="RefSeq" id="WP_129189598.1">
    <property type="nucleotide sequence ID" value="NZ_CP035491.1"/>
</dbReference>
<dbReference type="AlphaFoldDB" id="A0A4P6FA99"/>
<dbReference type="InterPro" id="IPR010310">
    <property type="entry name" value="T7SS_ESAT-6-like"/>
</dbReference>
<proteinExistence type="inferred from homology"/>
<dbReference type="OrthoDB" id="4278078at2"/>
<organism evidence="2 3">
    <name type="scientific">Agromyces protaetiae</name>
    <dbReference type="NCBI Taxonomy" id="2509455"/>
    <lineage>
        <taxon>Bacteria</taxon>
        <taxon>Bacillati</taxon>
        <taxon>Actinomycetota</taxon>
        <taxon>Actinomycetes</taxon>
        <taxon>Micrococcales</taxon>
        <taxon>Microbacteriaceae</taxon>
        <taxon>Agromyces</taxon>
    </lineage>
</organism>
<evidence type="ECO:0000313" key="3">
    <source>
        <dbReference type="Proteomes" id="UP000291259"/>
    </source>
</evidence>
<keyword evidence="3" id="KW-1185">Reference proteome</keyword>
<accession>A0A4P6FA99</accession>
<dbReference type="Proteomes" id="UP000291259">
    <property type="component" value="Chromosome"/>
</dbReference>
<evidence type="ECO:0000256" key="1">
    <source>
        <dbReference type="RuleBase" id="RU362001"/>
    </source>
</evidence>
<dbReference type="KEGG" id="agf:ET445_05530"/>
<dbReference type="InterPro" id="IPR036689">
    <property type="entry name" value="ESAT-6-like_sf"/>
</dbReference>
<dbReference type="SUPFAM" id="SSF140453">
    <property type="entry name" value="EsxAB dimer-like"/>
    <property type="match status" value="1"/>
</dbReference>
<gene>
    <name evidence="2" type="ORF">ET445_05530</name>
</gene>
<dbReference type="Pfam" id="PF06013">
    <property type="entry name" value="WXG100"/>
    <property type="match status" value="1"/>
</dbReference>
<name>A0A4P6FA99_9MICO</name>
<reference evidence="2 3" key="1">
    <citation type="submission" date="2019-01" db="EMBL/GenBank/DDBJ databases">
        <title>Genome sequencing of strain FW100M-8.</title>
        <authorList>
            <person name="Heo J."/>
            <person name="Kim S.-J."/>
            <person name="Kim J.-S."/>
            <person name="Hong S.-B."/>
            <person name="Kwon S.-W."/>
        </authorList>
    </citation>
    <scope>NUCLEOTIDE SEQUENCE [LARGE SCALE GENOMIC DNA]</scope>
    <source>
        <strain evidence="2 3">FW100M-8</strain>
    </source>
</reference>
<dbReference type="NCBIfam" id="TIGR03930">
    <property type="entry name" value="WXG100_ESAT6"/>
    <property type="match status" value="1"/>
</dbReference>
<protein>
    <recommendedName>
        <fullName evidence="1">ESAT-6-like protein</fullName>
    </recommendedName>
</protein>
<evidence type="ECO:0000313" key="2">
    <source>
        <dbReference type="EMBL" id="QAY72882.1"/>
    </source>
</evidence>
<comment type="similarity">
    <text evidence="1">Belongs to the WXG100 family.</text>
</comment>
<sequence length="97" mass="10883">MTEHIKVGGEGISALVDELARAHGEMGRTLEDLQTSLDQLSTQWSGAAQHAYARAQERWSVSMQHLHDELDRARHNTQLSNEAFADAARATQRLWSE</sequence>
<dbReference type="Gene3D" id="1.10.287.1060">
    <property type="entry name" value="ESAT-6-like"/>
    <property type="match status" value="1"/>
</dbReference>